<dbReference type="GO" id="GO:0071763">
    <property type="term" value="P:nuclear membrane organization"/>
    <property type="evidence" value="ECO:0007669"/>
    <property type="project" value="TreeGrafter"/>
</dbReference>
<feature type="region of interest" description="Disordered" evidence="1">
    <location>
        <begin position="425"/>
        <end position="452"/>
    </location>
</feature>
<accession>A0AAN7QX36</accession>
<proteinExistence type="predicted"/>
<feature type="region of interest" description="Disordered" evidence="1">
    <location>
        <begin position="66"/>
        <end position="124"/>
    </location>
</feature>
<evidence type="ECO:0000313" key="2">
    <source>
        <dbReference type="EMBL" id="KAK4783184.1"/>
    </source>
</evidence>
<feature type="region of interest" description="Disordered" evidence="1">
    <location>
        <begin position="1"/>
        <end position="40"/>
    </location>
</feature>
<dbReference type="GO" id="GO:0005635">
    <property type="term" value="C:nuclear envelope"/>
    <property type="evidence" value="ECO:0007669"/>
    <property type="project" value="TreeGrafter"/>
</dbReference>
<dbReference type="AlphaFoldDB" id="A0AAN7QX36"/>
<evidence type="ECO:0000313" key="3">
    <source>
        <dbReference type="Proteomes" id="UP001346149"/>
    </source>
</evidence>
<feature type="compositionally biased region" description="Polar residues" evidence="1">
    <location>
        <begin position="435"/>
        <end position="447"/>
    </location>
</feature>
<dbReference type="PANTHER" id="PTHR33416:SF17">
    <property type="entry name" value="PROTEIN KAKU4"/>
    <property type="match status" value="1"/>
</dbReference>
<sequence length="535" mass="57444">MSTAARSRAGSGGKMLRPRRVARVATPYDRPTNQNLRAENPGWISKLIISPTLVIASGAGKLLSSVFGSESSSSSSSSSSGSGSISDDEIEDNDGDDISSPTLDGPDKEKEKSESDAHLTKGADQAAVTSETKLLIEQLLLQETFSWEECEKLTNIIKSRVVEAPVSLYRDAGRQSDVYGAAVRDAEMPHLSTALMEVKKWIDEKKSGSNTELHLDPSASPHVNDGEIGSPVDLAKSFMKDRPSWTSPCFTSEAQRTASPIGTRLFKDGGLFSTSGNHASSSKVQLKKDAPIIGSWNISEEIRRVRSKATEQLLRTPSMKIDLSESKPRSFASAPNILDNGLRGGLLTSAGANQLDIEGPLINPPILVSEQNKDLDGKMMNGNQGVRDGVRDNETILISDSFDVDGLTSRDTNDNREPDFLPASFPKEVPGTGDASLQNGLLHSSSGMNGGGDVKTYNEELYLPTSSLPTGSETLHSLKEAPIVVPDAPAEFQSSSSMLYDELWQGSQQGQLQAATAKRGRKVTRLGRRGRGRGK</sequence>
<name>A0AAN7QX36_TRANT</name>
<feature type="compositionally biased region" description="Basic and acidic residues" evidence="1">
    <location>
        <begin position="105"/>
        <end position="121"/>
    </location>
</feature>
<dbReference type="EMBL" id="JAXQNO010000015">
    <property type="protein sequence ID" value="KAK4783184.1"/>
    <property type="molecule type" value="Genomic_DNA"/>
</dbReference>
<gene>
    <name evidence="2" type="ORF">SAY86_007558</name>
</gene>
<comment type="caution">
    <text evidence="2">The sequence shown here is derived from an EMBL/GenBank/DDBJ whole genome shotgun (WGS) entry which is preliminary data.</text>
</comment>
<feature type="region of interest" description="Disordered" evidence="1">
    <location>
        <begin position="510"/>
        <end position="535"/>
    </location>
</feature>
<evidence type="ECO:0000256" key="1">
    <source>
        <dbReference type="SAM" id="MobiDB-lite"/>
    </source>
</evidence>
<keyword evidence="3" id="KW-1185">Reference proteome</keyword>
<reference evidence="2 3" key="1">
    <citation type="journal article" date="2023" name="Hortic Res">
        <title>Pangenome of water caltrop reveals structural variations and asymmetric subgenome divergence after allopolyploidization.</title>
        <authorList>
            <person name="Zhang X."/>
            <person name="Chen Y."/>
            <person name="Wang L."/>
            <person name="Yuan Y."/>
            <person name="Fang M."/>
            <person name="Shi L."/>
            <person name="Lu R."/>
            <person name="Comes H.P."/>
            <person name="Ma Y."/>
            <person name="Chen Y."/>
            <person name="Huang G."/>
            <person name="Zhou Y."/>
            <person name="Zheng Z."/>
            <person name="Qiu Y."/>
        </authorList>
    </citation>
    <scope>NUCLEOTIDE SEQUENCE [LARGE SCALE GENOMIC DNA]</scope>
    <source>
        <strain evidence="2">F231</strain>
    </source>
</reference>
<evidence type="ECO:0008006" key="4">
    <source>
        <dbReference type="Google" id="ProtNLM"/>
    </source>
</evidence>
<organism evidence="2 3">
    <name type="scientific">Trapa natans</name>
    <name type="common">Water chestnut</name>
    <dbReference type="NCBI Taxonomy" id="22666"/>
    <lineage>
        <taxon>Eukaryota</taxon>
        <taxon>Viridiplantae</taxon>
        <taxon>Streptophyta</taxon>
        <taxon>Embryophyta</taxon>
        <taxon>Tracheophyta</taxon>
        <taxon>Spermatophyta</taxon>
        <taxon>Magnoliopsida</taxon>
        <taxon>eudicotyledons</taxon>
        <taxon>Gunneridae</taxon>
        <taxon>Pentapetalae</taxon>
        <taxon>rosids</taxon>
        <taxon>malvids</taxon>
        <taxon>Myrtales</taxon>
        <taxon>Lythraceae</taxon>
        <taxon>Trapa</taxon>
    </lineage>
</organism>
<protein>
    <recommendedName>
        <fullName evidence="4">Protein KAKU4</fullName>
    </recommendedName>
</protein>
<dbReference type="PANTHER" id="PTHR33416">
    <property type="entry name" value="NUCLEAR PORE COMPLEX PROTEIN NUP1"/>
    <property type="match status" value="1"/>
</dbReference>
<feature type="compositionally biased region" description="Low complexity" evidence="1">
    <location>
        <begin position="69"/>
        <end position="85"/>
    </location>
</feature>
<feature type="compositionally biased region" description="Basic residues" evidence="1">
    <location>
        <begin position="518"/>
        <end position="535"/>
    </location>
</feature>
<feature type="compositionally biased region" description="Acidic residues" evidence="1">
    <location>
        <begin position="86"/>
        <end position="97"/>
    </location>
</feature>
<dbReference type="Proteomes" id="UP001346149">
    <property type="component" value="Unassembled WGS sequence"/>
</dbReference>